<dbReference type="OrthoDB" id="432528at2759"/>
<name>A0A9P8BWG9_9FUNG</name>
<keyword evidence="4" id="KW-0732">Signal</keyword>
<keyword evidence="3" id="KW-0472">Membrane</keyword>
<keyword evidence="2" id="KW-0677">Repeat</keyword>
<gene>
    <name evidence="5" type="ORF">KI688_005756</name>
</gene>
<organism evidence="5 6">
    <name type="scientific">Linnemannia hyalina</name>
    <dbReference type="NCBI Taxonomy" id="64524"/>
    <lineage>
        <taxon>Eukaryota</taxon>
        <taxon>Fungi</taxon>
        <taxon>Fungi incertae sedis</taxon>
        <taxon>Mucoromycota</taxon>
        <taxon>Mortierellomycotina</taxon>
        <taxon>Mortierellomycetes</taxon>
        <taxon>Mortierellales</taxon>
        <taxon>Mortierellaceae</taxon>
        <taxon>Linnemannia</taxon>
    </lineage>
</organism>
<dbReference type="InterPro" id="IPR015915">
    <property type="entry name" value="Kelch-typ_b-propeller"/>
</dbReference>
<dbReference type="EMBL" id="JAHRHY010000002">
    <property type="protein sequence ID" value="KAG9071544.1"/>
    <property type="molecule type" value="Genomic_DNA"/>
</dbReference>
<evidence type="ECO:0000256" key="1">
    <source>
        <dbReference type="ARBA" id="ARBA00022441"/>
    </source>
</evidence>
<dbReference type="AlphaFoldDB" id="A0A9P8BWG9"/>
<evidence type="ECO:0000256" key="3">
    <source>
        <dbReference type="SAM" id="Phobius"/>
    </source>
</evidence>
<proteinExistence type="predicted"/>
<dbReference type="SUPFAM" id="SSF117281">
    <property type="entry name" value="Kelch motif"/>
    <property type="match status" value="1"/>
</dbReference>
<dbReference type="Gene3D" id="2.120.10.80">
    <property type="entry name" value="Kelch-type beta propeller"/>
    <property type="match status" value="1"/>
</dbReference>
<feature type="chain" id="PRO_5040187817" description="Galactose oxidase" evidence="4">
    <location>
        <begin position="18"/>
        <end position="585"/>
    </location>
</feature>
<keyword evidence="3" id="KW-0812">Transmembrane</keyword>
<sequence length="585" mass="64143">MFHAIVALSIILCLVTAGPPIPVHSMAYATVNEKTLYIQGGDPGQIPFANQFCALDLTQPNWNTSNPPWTILGAGAGFTGAPSSANHLMTVADSGQSLIIWSSVDRNNVATKSSGIVEYKLSSSTWLARQDSGDANGTFATYPGFAKSGATDPGTNLVYIPAVYQKDTGMIVFNTTEAAISNDFENSTTTAPMPPPLVEGRVLTGHSTVWSGYRGSLLVYGGRYEVPPTTNSTTAPLQPAVFSDRLVEYNPTQKNWTIIETKGGSPGKIARHCMVQADEGHKMIVFGGSTGTGATIVPQGGIYILDIPSWTWSQGTSVDSSGFRAAMACSVAADNFIAWGGTDGNNTLSSMIIYNLSSEQWTTQFSPGRQSPSTSSDKSHLGGIIGGGVAAAVVVGAMTGYIIYRRRRWRTLQDQVSLQDYETQGQDSRKQGYDLDAIKRDPHEPVDPLTSTRIRRDPATTPLETELHFPPGHQIRNPEYAPIVHFQGFQRTDPQYSDTPLREPWRNPHGMAIPEHINEDETLRRQWILEQQRAALYQQQQKEQAEIFQQQQQLYLGELDRLRREYEQLQASTPSTPFTPTIPRR</sequence>
<evidence type="ECO:0000256" key="4">
    <source>
        <dbReference type="SAM" id="SignalP"/>
    </source>
</evidence>
<dbReference type="Pfam" id="PF24681">
    <property type="entry name" value="Kelch_KLHDC2_KLHL20_DRC7"/>
    <property type="match status" value="1"/>
</dbReference>
<evidence type="ECO:0000313" key="6">
    <source>
        <dbReference type="Proteomes" id="UP000707451"/>
    </source>
</evidence>
<comment type="caution">
    <text evidence="5">The sequence shown here is derived from an EMBL/GenBank/DDBJ whole genome shotgun (WGS) entry which is preliminary data.</text>
</comment>
<feature type="signal peptide" evidence="4">
    <location>
        <begin position="1"/>
        <end position="17"/>
    </location>
</feature>
<dbReference type="PANTHER" id="PTHR46093:SF18">
    <property type="entry name" value="FIBRONECTIN TYPE-III DOMAIN-CONTAINING PROTEIN"/>
    <property type="match status" value="1"/>
</dbReference>
<keyword evidence="1" id="KW-0880">Kelch repeat</keyword>
<accession>A0A9P8BWG9</accession>
<dbReference type="Proteomes" id="UP000707451">
    <property type="component" value="Unassembled WGS sequence"/>
</dbReference>
<evidence type="ECO:0008006" key="7">
    <source>
        <dbReference type="Google" id="ProtNLM"/>
    </source>
</evidence>
<evidence type="ECO:0000313" key="5">
    <source>
        <dbReference type="EMBL" id="KAG9071544.1"/>
    </source>
</evidence>
<feature type="transmembrane region" description="Helical" evidence="3">
    <location>
        <begin position="381"/>
        <end position="404"/>
    </location>
</feature>
<keyword evidence="6" id="KW-1185">Reference proteome</keyword>
<evidence type="ECO:0000256" key="2">
    <source>
        <dbReference type="ARBA" id="ARBA00022737"/>
    </source>
</evidence>
<dbReference type="PANTHER" id="PTHR46093">
    <property type="entry name" value="ACYL-COA-BINDING DOMAIN-CONTAINING PROTEIN 5"/>
    <property type="match status" value="1"/>
</dbReference>
<keyword evidence="3" id="KW-1133">Transmembrane helix</keyword>
<reference evidence="5" key="1">
    <citation type="submission" date="2021-06" db="EMBL/GenBank/DDBJ databases">
        <title>Genome Sequence of Mortierella hyaline Strain SCG-10, a Cold-Adapted, Nitrate-Reducing Fungus Isolated from Soil in Minnesota, USA.</title>
        <authorList>
            <person name="Aldossari N."/>
        </authorList>
    </citation>
    <scope>NUCLEOTIDE SEQUENCE</scope>
    <source>
        <strain evidence="5">SCG-10</strain>
    </source>
</reference>
<protein>
    <recommendedName>
        <fullName evidence="7">Galactose oxidase</fullName>
    </recommendedName>
</protein>